<dbReference type="KEGG" id="mpau:ZMTM_24540"/>
<accession>A0A8E3ZI61</accession>
<keyword evidence="3" id="KW-1185">Reference proteome</keyword>
<keyword evidence="1" id="KW-1133">Transmembrane helix</keyword>
<protein>
    <submittedName>
        <fullName evidence="2">Uncharacterized protein</fullName>
    </submittedName>
</protein>
<name>A0A8E3ZI61_9PROT</name>
<keyword evidence="1" id="KW-0812">Transmembrane</keyword>
<feature type="transmembrane region" description="Helical" evidence="1">
    <location>
        <begin position="51"/>
        <end position="72"/>
    </location>
</feature>
<dbReference type="Proteomes" id="UP000826722">
    <property type="component" value="Chromosome"/>
</dbReference>
<dbReference type="AlphaFoldDB" id="A0A8E3ZI61"/>
<feature type="transmembrane region" description="Helical" evidence="1">
    <location>
        <begin position="121"/>
        <end position="140"/>
    </location>
</feature>
<organism evidence="2 3">
    <name type="scientific">Methyloradius palustris</name>
    <dbReference type="NCBI Taxonomy" id="2778876"/>
    <lineage>
        <taxon>Bacteria</taxon>
        <taxon>Pseudomonadati</taxon>
        <taxon>Pseudomonadota</taxon>
        <taxon>Betaproteobacteria</taxon>
        <taxon>Nitrosomonadales</taxon>
        <taxon>Methylophilaceae</taxon>
        <taxon>Methyloradius</taxon>
    </lineage>
</organism>
<keyword evidence="1" id="KW-0472">Membrane</keyword>
<evidence type="ECO:0000313" key="2">
    <source>
        <dbReference type="EMBL" id="BCM26195.1"/>
    </source>
</evidence>
<dbReference type="EMBL" id="AP024110">
    <property type="protein sequence ID" value="BCM26195.1"/>
    <property type="molecule type" value="Genomic_DNA"/>
</dbReference>
<reference evidence="2" key="1">
    <citation type="journal article" date="2021" name="Arch. Microbiol.">
        <title>Methyloradius palustris gen. nov., sp. nov., a methanol-oxidizing bacterium isolated from snow.</title>
        <authorList>
            <person name="Miyadera T."/>
            <person name="Kojima H."/>
            <person name="Fukui M."/>
        </authorList>
    </citation>
    <scope>NUCLEOTIDE SEQUENCE</scope>
    <source>
        <strain evidence="2">Zm11</strain>
    </source>
</reference>
<feature type="transmembrane region" description="Helical" evidence="1">
    <location>
        <begin position="26"/>
        <end position="45"/>
    </location>
</feature>
<sequence>MPKNTNTFNTGDSRIQEIAPWKMRTTLGVVIGFVVALFFFGWVIAADNHEYALTVAIILAGGALGWVIGIFISPMPDEKDQFQSYAKATAAGISGYALAKIDPLLTSLLKPEPAMALENSFRFLAFMVAFIVAMLAAFGWRRYT</sequence>
<proteinExistence type="predicted"/>
<gene>
    <name evidence="2" type="ORF">ZMTM_24540</name>
</gene>
<evidence type="ECO:0000256" key="1">
    <source>
        <dbReference type="SAM" id="Phobius"/>
    </source>
</evidence>
<evidence type="ECO:0000313" key="3">
    <source>
        <dbReference type="Proteomes" id="UP000826722"/>
    </source>
</evidence>
<dbReference type="RefSeq" id="WP_221764210.1">
    <property type="nucleotide sequence ID" value="NZ_AP024110.1"/>
</dbReference>